<reference evidence="3" key="1">
    <citation type="journal article" date="2019" name="Int. J. Syst. Evol. Microbiol.">
        <title>The Global Catalogue of Microorganisms (GCM) 10K type strain sequencing project: providing services to taxonomists for standard genome sequencing and annotation.</title>
        <authorList>
            <consortium name="The Broad Institute Genomics Platform"/>
            <consortium name="The Broad Institute Genome Sequencing Center for Infectious Disease"/>
            <person name="Wu L."/>
            <person name="Ma J."/>
        </authorList>
    </citation>
    <scope>NUCLEOTIDE SEQUENCE [LARGE SCALE GENOMIC DNA]</scope>
    <source>
        <strain evidence="3">JCM 17085</strain>
    </source>
</reference>
<keyword evidence="3" id="KW-1185">Reference proteome</keyword>
<feature type="chain" id="PRO_5046615283" description="Tetratricopeptide repeat protein" evidence="1">
    <location>
        <begin position="20"/>
        <end position="258"/>
    </location>
</feature>
<sequence>MKKLTILIITLFAGLKLFASQLPADSAAHTPLSPLTTNIDTLKQLVRVTTNDTLRAALLAQLATQYLNYDNLDNRTKKNFQAQALYYSYEALHLYSGINDTIGLRSSFNNLAKVYRSQRKYPQAKWFILQSNSLSRALKDVPNIMASLLVLANIKMEIKDYKLAMRDLDEALTLSKANHSPQDESKIEEGYVLLYTHLKNYTKADIAAKRRDFINDSLLKGEQNLVANAQDSLQVKKKASIIRRKPLKANSSKKIASL</sequence>
<evidence type="ECO:0000313" key="3">
    <source>
        <dbReference type="Proteomes" id="UP001500841"/>
    </source>
</evidence>
<dbReference type="EMBL" id="BAABCV010000003">
    <property type="protein sequence ID" value="GAA4090523.1"/>
    <property type="molecule type" value="Genomic_DNA"/>
</dbReference>
<feature type="signal peptide" evidence="1">
    <location>
        <begin position="1"/>
        <end position="19"/>
    </location>
</feature>
<comment type="caution">
    <text evidence="2">The sequence shown here is derived from an EMBL/GenBank/DDBJ whole genome shotgun (WGS) entry which is preliminary data.</text>
</comment>
<name>A0ABP7WJN3_9SPHI</name>
<evidence type="ECO:0008006" key="4">
    <source>
        <dbReference type="Google" id="ProtNLM"/>
    </source>
</evidence>
<dbReference type="SUPFAM" id="SSF48452">
    <property type="entry name" value="TPR-like"/>
    <property type="match status" value="1"/>
</dbReference>
<accession>A0ABP7WJN3</accession>
<gene>
    <name evidence="2" type="ORF">GCM10022392_10090</name>
</gene>
<dbReference type="RefSeq" id="WP_345101410.1">
    <property type="nucleotide sequence ID" value="NZ_BAABCV010000003.1"/>
</dbReference>
<evidence type="ECO:0000313" key="2">
    <source>
        <dbReference type="EMBL" id="GAA4090523.1"/>
    </source>
</evidence>
<keyword evidence="1" id="KW-0732">Signal</keyword>
<proteinExistence type="predicted"/>
<organism evidence="2 3">
    <name type="scientific">Mucilaginibacter panaciglaebae</name>
    <dbReference type="NCBI Taxonomy" id="502331"/>
    <lineage>
        <taxon>Bacteria</taxon>
        <taxon>Pseudomonadati</taxon>
        <taxon>Bacteroidota</taxon>
        <taxon>Sphingobacteriia</taxon>
        <taxon>Sphingobacteriales</taxon>
        <taxon>Sphingobacteriaceae</taxon>
        <taxon>Mucilaginibacter</taxon>
    </lineage>
</organism>
<evidence type="ECO:0000256" key="1">
    <source>
        <dbReference type="SAM" id="SignalP"/>
    </source>
</evidence>
<dbReference type="InterPro" id="IPR011990">
    <property type="entry name" value="TPR-like_helical_dom_sf"/>
</dbReference>
<dbReference type="Gene3D" id="1.25.40.10">
    <property type="entry name" value="Tetratricopeptide repeat domain"/>
    <property type="match status" value="1"/>
</dbReference>
<protein>
    <recommendedName>
        <fullName evidence="4">Tetratricopeptide repeat protein</fullName>
    </recommendedName>
</protein>
<dbReference type="Proteomes" id="UP001500841">
    <property type="component" value="Unassembled WGS sequence"/>
</dbReference>